<evidence type="ECO:0000256" key="1">
    <source>
        <dbReference type="SAM" id="Phobius"/>
    </source>
</evidence>
<feature type="transmembrane region" description="Helical" evidence="1">
    <location>
        <begin position="12"/>
        <end position="33"/>
    </location>
</feature>
<evidence type="ECO:0000313" key="2">
    <source>
        <dbReference type="EMBL" id="EEX69413.1"/>
    </source>
</evidence>
<evidence type="ECO:0000313" key="3">
    <source>
        <dbReference type="Proteomes" id="UP000003671"/>
    </source>
</evidence>
<dbReference type="EMBL" id="ABWK02000009">
    <property type="protein sequence ID" value="EEX69413.1"/>
    <property type="molecule type" value="Genomic_DNA"/>
</dbReference>
<protein>
    <submittedName>
        <fullName evidence="2">Uncharacterized protein</fullName>
    </submittedName>
</protein>
<name>C9KJW3_9FIRM</name>
<keyword evidence="1" id="KW-0812">Transmembrane</keyword>
<dbReference type="GeneID" id="93482598"/>
<gene>
    <name evidence="2" type="ORF">MITSMUL_03456</name>
</gene>
<dbReference type="STRING" id="500635.MITSMUL_03456"/>
<dbReference type="AlphaFoldDB" id="C9KJW3"/>
<dbReference type="RefSeq" id="WP_005839545.1">
    <property type="nucleotide sequence ID" value="NZ_GG697141.2"/>
</dbReference>
<keyword evidence="1" id="KW-0472">Membrane</keyword>
<sequence length="46" mass="5110">MKKRKPRLPAIEYIRGIAMMGVIAIHVGSQYLMSAIHGHPANFHAP</sequence>
<organism evidence="2 3">
    <name type="scientific">Mitsuokella multacida DSM 20544</name>
    <dbReference type="NCBI Taxonomy" id="500635"/>
    <lineage>
        <taxon>Bacteria</taxon>
        <taxon>Bacillati</taxon>
        <taxon>Bacillota</taxon>
        <taxon>Negativicutes</taxon>
        <taxon>Selenomonadales</taxon>
        <taxon>Selenomonadaceae</taxon>
        <taxon>Mitsuokella</taxon>
    </lineage>
</organism>
<comment type="caution">
    <text evidence="2">The sequence shown here is derived from an EMBL/GenBank/DDBJ whole genome shotgun (WGS) entry which is preliminary data.</text>
</comment>
<accession>C9KJW3</accession>
<dbReference type="Proteomes" id="UP000003671">
    <property type="component" value="Unassembled WGS sequence"/>
</dbReference>
<dbReference type="HOGENOM" id="CLU_3185885_0_0_9"/>
<dbReference type="PATRIC" id="fig|500635.8.peg.860"/>
<proteinExistence type="predicted"/>
<keyword evidence="3" id="KW-1185">Reference proteome</keyword>
<keyword evidence="1" id="KW-1133">Transmembrane helix</keyword>
<reference evidence="2" key="1">
    <citation type="submission" date="2009-09" db="EMBL/GenBank/DDBJ databases">
        <authorList>
            <person name="Weinstock G."/>
            <person name="Sodergren E."/>
            <person name="Clifton S."/>
            <person name="Fulton L."/>
            <person name="Fulton B."/>
            <person name="Courtney L."/>
            <person name="Fronick C."/>
            <person name="Harrison M."/>
            <person name="Strong C."/>
            <person name="Farmer C."/>
            <person name="Delahaunty K."/>
            <person name="Markovic C."/>
            <person name="Hall O."/>
            <person name="Minx P."/>
            <person name="Tomlinson C."/>
            <person name="Mitreva M."/>
            <person name="Nelson J."/>
            <person name="Hou S."/>
            <person name="Wollam A."/>
            <person name="Pepin K.H."/>
            <person name="Johnson M."/>
            <person name="Bhonagiri V."/>
            <person name="Nash W.E."/>
            <person name="Warren W."/>
            <person name="Chinwalla A."/>
            <person name="Mardis E.R."/>
            <person name="Wilson R.K."/>
        </authorList>
    </citation>
    <scope>NUCLEOTIDE SEQUENCE [LARGE SCALE GENOMIC DNA]</scope>
    <source>
        <strain evidence="2">DSM 20544</strain>
    </source>
</reference>